<proteinExistence type="predicted"/>
<reference evidence="1" key="2">
    <citation type="submission" date="2017-10" db="EMBL/GenBank/DDBJ databases">
        <title>Ladona fulva Genome sequencing and assembly.</title>
        <authorList>
            <person name="Murali S."/>
            <person name="Richards S."/>
            <person name="Bandaranaike D."/>
            <person name="Bellair M."/>
            <person name="Blankenburg K."/>
            <person name="Chao H."/>
            <person name="Dinh H."/>
            <person name="Doddapaneni H."/>
            <person name="Dugan-Rocha S."/>
            <person name="Elkadiri S."/>
            <person name="Gnanaolivu R."/>
            <person name="Hernandez B."/>
            <person name="Skinner E."/>
            <person name="Javaid M."/>
            <person name="Lee S."/>
            <person name="Li M."/>
            <person name="Ming W."/>
            <person name="Munidasa M."/>
            <person name="Muniz J."/>
            <person name="Nguyen L."/>
            <person name="Hughes D."/>
            <person name="Osuji N."/>
            <person name="Pu L.-L."/>
            <person name="Puazo M."/>
            <person name="Qu C."/>
            <person name="Quiroz J."/>
            <person name="Raj R."/>
            <person name="Weissenberger G."/>
            <person name="Xin Y."/>
            <person name="Zou X."/>
            <person name="Han Y."/>
            <person name="Worley K."/>
            <person name="Muzny D."/>
            <person name="Gibbs R."/>
        </authorList>
    </citation>
    <scope>NUCLEOTIDE SEQUENCE</scope>
    <source>
        <strain evidence="1">Sampled in the wild</strain>
    </source>
</reference>
<dbReference type="Proteomes" id="UP000792457">
    <property type="component" value="Unassembled WGS sequence"/>
</dbReference>
<gene>
    <name evidence="1" type="ORF">J437_LFUL016621</name>
</gene>
<organism evidence="1 2">
    <name type="scientific">Ladona fulva</name>
    <name type="common">Scarce chaser dragonfly</name>
    <name type="synonym">Libellula fulva</name>
    <dbReference type="NCBI Taxonomy" id="123851"/>
    <lineage>
        <taxon>Eukaryota</taxon>
        <taxon>Metazoa</taxon>
        <taxon>Ecdysozoa</taxon>
        <taxon>Arthropoda</taxon>
        <taxon>Hexapoda</taxon>
        <taxon>Insecta</taxon>
        <taxon>Pterygota</taxon>
        <taxon>Palaeoptera</taxon>
        <taxon>Odonata</taxon>
        <taxon>Epiprocta</taxon>
        <taxon>Anisoptera</taxon>
        <taxon>Libelluloidea</taxon>
        <taxon>Libellulidae</taxon>
        <taxon>Ladona</taxon>
    </lineage>
</organism>
<evidence type="ECO:0000313" key="2">
    <source>
        <dbReference type="Proteomes" id="UP000792457"/>
    </source>
</evidence>
<reference evidence="1" key="1">
    <citation type="submission" date="2013-04" db="EMBL/GenBank/DDBJ databases">
        <authorList>
            <person name="Qu J."/>
            <person name="Murali S.C."/>
            <person name="Bandaranaike D."/>
            <person name="Bellair M."/>
            <person name="Blankenburg K."/>
            <person name="Chao H."/>
            <person name="Dinh H."/>
            <person name="Doddapaneni H."/>
            <person name="Downs B."/>
            <person name="Dugan-Rocha S."/>
            <person name="Elkadiri S."/>
            <person name="Gnanaolivu R.D."/>
            <person name="Hernandez B."/>
            <person name="Javaid M."/>
            <person name="Jayaseelan J.C."/>
            <person name="Lee S."/>
            <person name="Li M."/>
            <person name="Ming W."/>
            <person name="Munidasa M."/>
            <person name="Muniz J."/>
            <person name="Nguyen L."/>
            <person name="Ongeri F."/>
            <person name="Osuji N."/>
            <person name="Pu L.-L."/>
            <person name="Puazo M."/>
            <person name="Qu C."/>
            <person name="Quiroz J."/>
            <person name="Raj R."/>
            <person name="Weissenberger G."/>
            <person name="Xin Y."/>
            <person name="Zou X."/>
            <person name="Han Y."/>
            <person name="Richards S."/>
            <person name="Worley K."/>
            <person name="Muzny D."/>
            <person name="Gibbs R."/>
        </authorList>
    </citation>
    <scope>NUCLEOTIDE SEQUENCE</scope>
    <source>
        <strain evidence="1">Sampled in the wild</strain>
    </source>
</reference>
<name>A0A8K0P8S6_LADFU</name>
<protein>
    <submittedName>
        <fullName evidence="1">Uncharacterized protein</fullName>
    </submittedName>
</protein>
<comment type="caution">
    <text evidence="1">The sequence shown here is derived from an EMBL/GenBank/DDBJ whole genome shotgun (WGS) entry which is preliminary data.</text>
</comment>
<sequence length="64" mass="7156">MHSDRGMQLAKCLKVLQAATDLAGPRNAWTQDGKIILLCPERKRVHATSMKEVNAARDAWNPNK</sequence>
<dbReference type="EMBL" id="KZ309000">
    <property type="protein sequence ID" value="KAG8236223.1"/>
    <property type="molecule type" value="Genomic_DNA"/>
</dbReference>
<evidence type="ECO:0000313" key="1">
    <source>
        <dbReference type="EMBL" id="KAG8236223.1"/>
    </source>
</evidence>
<keyword evidence="2" id="KW-1185">Reference proteome</keyword>
<accession>A0A8K0P8S6</accession>
<dbReference type="AlphaFoldDB" id="A0A8K0P8S6"/>